<feature type="domain" description="Peptidase S26" evidence="2">
    <location>
        <begin position="31"/>
        <end position="191"/>
    </location>
</feature>
<evidence type="ECO:0000259" key="2">
    <source>
        <dbReference type="Pfam" id="PF10502"/>
    </source>
</evidence>
<dbReference type="Pfam" id="PF10502">
    <property type="entry name" value="Peptidase_S26"/>
    <property type="match status" value="1"/>
</dbReference>
<reference evidence="3 4" key="1">
    <citation type="submission" date="2020-07" db="EMBL/GenBank/DDBJ databases">
        <title>Whole genome sequence of Sphingobium yanoikuyae A3.</title>
        <authorList>
            <person name="Han S.-S."/>
        </authorList>
    </citation>
    <scope>NUCLEOTIDE SEQUENCE [LARGE SCALE GENOMIC DNA]</scope>
    <source>
        <strain evidence="3 4">A3</strain>
    </source>
</reference>
<keyword evidence="1" id="KW-0472">Membrane</keyword>
<evidence type="ECO:0000256" key="1">
    <source>
        <dbReference type="SAM" id="Phobius"/>
    </source>
</evidence>
<dbReference type="GO" id="GO:0004252">
    <property type="term" value="F:serine-type endopeptidase activity"/>
    <property type="evidence" value="ECO:0007669"/>
    <property type="project" value="InterPro"/>
</dbReference>
<gene>
    <name evidence="3" type="ORF">H3V42_10655</name>
</gene>
<proteinExistence type="predicted"/>
<dbReference type="Gene3D" id="2.10.109.10">
    <property type="entry name" value="Umud Fragment, subunit A"/>
    <property type="match status" value="1"/>
</dbReference>
<dbReference type="GO" id="GO:0006465">
    <property type="term" value="P:signal peptide processing"/>
    <property type="evidence" value="ECO:0007669"/>
    <property type="project" value="InterPro"/>
</dbReference>
<name>A0A9X7YEZ5_SPHYA</name>
<organism evidence="3 4">
    <name type="scientific">Sphingobium yanoikuyae</name>
    <name type="common">Sphingomonas yanoikuyae</name>
    <dbReference type="NCBI Taxonomy" id="13690"/>
    <lineage>
        <taxon>Bacteria</taxon>
        <taxon>Pseudomonadati</taxon>
        <taxon>Pseudomonadota</taxon>
        <taxon>Alphaproteobacteria</taxon>
        <taxon>Sphingomonadales</taxon>
        <taxon>Sphingomonadaceae</taxon>
        <taxon>Sphingobium</taxon>
    </lineage>
</organism>
<dbReference type="InterPro" id="IPR019533">
    <property type="entry name" value="Peptidase_S26"/>
</dbReference>
<feature type="transmembrane region" description="Helical" evidence="1">
    <location>
        <begin position="32"/>
        <end position="50"/>
    </location>
</feature>
<dbReference type="SUPFAM" id="SSF51306">
    <property type="entry name" value="LexA/Signal peptidase"/>
    <property type="match status" value="1"/>
</dbReference>
<protein>
    <submittedName>
        <fullName evidence="3">S26 family signal peptidase</fullName>
    </submittedName>
</protein>
<evidence type="ECO:0000313" key="3">
    <source>
        <dbReference type="EMBL" id="QNG47994.1"/>
    </source>
</evidence>
<keyword evidence="1" id="KW-1133">Transmembrane helix</keyword>
<dbReference type="InterPro" id="IPR036286">
    <property type="entry name" value="LexA/Signal_pep-like_sf"/>
</dbReference>
<evidence type="ECO:0000313" key="4">
    <source>
        <dbReference type="Proteomes" id="UP000515377"/>
    </source>
</evidence>
<dbReference type="EMBL" id="CP060122">
    <property type="protein sequence ID" value="QNG47994.1"/>
    <property type="molecule type" value="Genomic_DNA"/>
</dbReference>
<dbReference type="Proteomes" id="UP000515377">
    <property type="component" value="Chromosome"/>
</dbReference>
<dbReference type="AlphaFoldDB" id="A0A9X7YEZ5"/>
<sequence>MSGRRSRFKDAPLLAWGEALRLRKEVQRRRRLRFFLVGLGAGLVLGAAILPPTPRLLWNASASAPIGLYQVSPGAPVMTGDMVVARLPEPFRALAAARRYLPRNVPLVKRVAAEAGDEVCALGDQVFVNGRPVARRKKFDAMGRVMPSWHGCRMLRRQQLFLLMDSADSFDGRYVGVSEATDLIGKAQLLWRR</sequence>
<keyword evidence="1" id="KW-0812">Transmembrane</keyword>
<accession>A0A9X7YEZ5</accession>